<protein>
    <submittedName>
        <fullName evidence="2">Uncharacterized protein</fullName>
    </submittedName>
</protein>
<accession>A0A0J9SZS8</accession>
<proteinExistence type="predicted"/>
<evidence type="ECO:0000256" key="1">
    <source>
        <dbReference type="SAM" id="Phobius"/>
    </source>
</evidence>
<dbReference type="OrthoDB" id="387794at2759"/>
<sequence length="219" mass="25451">MYAKGSNTVIGKKICEQFIKLFKLLPNAKDKKDPNYKRDWNFLNFWLNFKLGKSNLNRTICPNDFYDGMESHCTETLSLNYSSNLIYSINHEDLNRMEVLYTLHENYSKLDNILNKGTSQEPESLMEPSRICSYTYNSASYMCYDNKNKFCQILENFKRKYEELFKTAESKGDGYAKIFKKLTDYDNINIISTTVIGSAVGLIPLLGILYKVSYINIKS</sequence>
<keyword evidence="1" id="KW-0472">Membrane</keyword>
<evidence type="ECO:0000313" key="2">
    <source>
        <dbReference type="EMBL" id="KMZ88665.1"/>
    </source>
</evidence>
<keyword evidence="1" id="KW-0812">Transmembrane</keyword>
<dbReference type="EMBL" id="KQ234758">
    <property type="protein sequence ID" value="KMZ88665.1"/>
    <property type="molecule type" value="Genomic_DNA"/>
</dbReference>
<name>A0A0J9SZS8_PLAV1</name>
<reference evidence="2 3" key="1">
    <citation type="submission" date="2011-08" db="EMBL/GenBank/DDBJ databases">
        <title>The Genome Sequence of Plasmodium vivax Brazil I.</title>
        <authorList>
            <consortium name="The Broad Institute Genome Sequencing Platform"/>
            <consortium name="The Broad Institute Genome Sequencing Center for Infectious Disease"/>
            <person name="Neafsey D."/>
            <person name="Carlton J."/>
            <person name="Barnwell J."/>
            <person name="Collins W."/>
            <person name="Escalante A."/>
            <person name="Mullikin J."/>
            <person name="Saul A."/>
            <person name="Guigo R."/>
            <person name="Camara F."/>
            <person name="Young S.K."/>
            <person name="Zeng Q."/>
            <person name="Gargeya S."/>
            <person name="Fitzgerald M."/>
            <person name="Haas B."/>
            <person name="Abouelleil A."/>
            <person name="Alvarado L."/>
            <person name="Arachchi H.M."/>
            <person name="Berlin A."/>
            <person name="Brown A."/>
            <person name="Chapman S.B."/>
            <person name="Chen Z."/>
            <person name="Dunbar C."/>
            <person name="Freedman E."/>
            <person name="Gearin G."/>
            <person name="Gellesch M."/>
            <person name="Goldberg J."/>
            <person name="Griggs A."/>
            <person name="Gujja S."/>
            <person name="Heiman D."/>
            <person name="Howarth C."/>
            <person name="Larson L."/>
            <person name="Lui A."/>
            <person name="MacDonald P.J.P."/>
            <person name="Montmayeur A."/>
            <person name="Murphy C."/>
            <person name="Neiman D."/>
            <person name="Pearson M."/>
            <person name="Priest M."/>
            <person name="Roberts A."/>
            <person name="Saif S."/>
            <person name="Shea T."/>
            <person name="Shenoy N."/>
            <person name="Sisk P."/>
            <person name="Stolte C."/>
            <person name="Sykes S."/>
            <person name="Wortman J."/>
            <person name="Nusbaum C."/>
            <person name="Birren B."/>
        </authorList>
    </citation>
    <scope>NUCLEOTIDE SEQUENCE [LARGE SCALE GENOMIC DNA]</scope>
    <source>
        <strain evidence="2 3">Brazil I</strain>
    </source>
</reference>
<dbReference type="AlphaFoldDB" id="A0A0J9SZS8"/>
<evidence type="ECO:0000313" key="3">
    <source>
        <dbReference type="Proteomes" id="UP000053327"/>
    </source>
</evidence>
<gene>
    <name evidence="2" type="ORF">PVBG_06095</name>
</gene>
<keyword evidence="1" id="KW-1133">Transmembrane helix</keyword>
<organism evidence="2 3">
    <name type="scientific">Plasmodium vivax (strain Brazil I)</name>
    <dbReference type="NCBI Taxonomy" id="1033975"/>
    <lineage>
        <taxon>Eukaryota</taxon>
        <taxon>Sar</taxon>
        <taxon>Alveolata</taxon>
        <taxon>Apicomplexa</taxon>
        <taxon>Aconoidasida</taxon>
        <taxon>Haemosporida</taxon>
        <taxon>Plasmodiidae</taxon>
        <taxon>Plasmodium</taxon>
        <taxon>Plasmodium (Plasmodium)</taxon>
    </lineage>
</organism>
<feature type="transmembrane region" description="Helical" evidence="1">
    <location>
        <begin position="190"/>
        <end position="210"/>
    </location>
</feature>
<dbReference type="Proteomes" id="UP000053327">
    <property type="component" value="Unassembled WGS sequence"/>
</dbReference>